<dbReference type="Gene3D" id="3.40.50.2300">
    <property type="match status" value="2"/>
</dbReference>
<proteinExistence type="predicted"/>
<dbReference type="GO" id="GO:0003700">
    <property type="term" value="F:DNA-binding transcription factor activity"/>
    <property type="evidence" value="ECO:0007669"/>
    <property type="project" value="TreeGrafter"/>
</dbReference>
<dbReference type="SUPFAM" id="SSF53822">
    <property type="entry name" value="Periplasmic binding protein-like I"/>
    <property type="match status" value="1"/>
</dbReference>
<feature type="domain" description="HTH lacI-type" evidence="4">
    <location>
        <begin position="1"/>
        <end position="57"/>
    </location>
</feature>
<dbReference type="InterPro" id="IPR010982">
    <property type="entry name" value="Lambda_DNA-bd_dom_sf"/>
</dbReference>
<dbReference type="PROSITE" id="PS50932">
    <property type="entry name" value="HTH_LACI_2"/>
    <property type="match status" value="1"/>
</dbReference>
<reference evidence="5 6" key="1">
    <citation type="submission" date="2018-08" db="EMBL/GenBank/DDBJ databases">
        <title>Genomic Encyclopedia of Type Strains, Phase IV (KMG-IV): sequencing the most valuable type-strain genomes for metagenomic binning, comparative biology and taxonomic classification.</title>
        <authorList>
            <person name="Goeker M."/>
        </authorList>
    </citation>
    <scope>NUCLEOTIDE SEQUENCE [LARGE SCALE GENOMIC DNA]</scope>
    <source>
        <strain evidence="5 6">DSM 23923</strain>
    </source>
</reference>
<sequence>MTADMNDLARYCGVSITTVSRALRNKGEISKETREKVLAAAKELNYMPNLPARILAGGHSNTVGLIVADNSNPYYAELIHGAEDCAKDYGYGVILYNTNEDDQLELKGHQMLLENRVGGLLITSITSGKQPLIELNKRKIPFVLLNRFLEDYPTDWVRSNNELGAYQIIQHLCSKGYKRILHITGSETISSVRERQTGYINALKENGCDVDPNLIYRCDLNLESGYKSTLKAFRELDPAPTAIFAYSDLLAIGVLKALHELGKKVPADVALAGYDNIEYSPFIEPPLTTVDQFAYEIGSEGMKILIEKINLPEDEEWQPKQIILDPELCVRESSG</sequence>
<dbReference type="AlphaFoldDB" id="A0A3E0A534"/>
<dbReference type="SMART" id="SM00354">
    <property type="entry name" value="HTH_LACI"/>
    <property type="match status" value="1"/>
</dbReference>
<dbReference type="Pfam" id="PF00532">
    <property type="entry name" value="Peripla_BP_1"/>
    <property type="match status" value="1"/>
</dbReference>
<comment type="caution">
    <text evidence="5">The sequence shown here is derived from an EMBL/GenBank/DDBJ whole genome shotgun (WGS) entry which is preliminary data.</text>
</comment>
<dbReference type="InterPro" id="IPR001761">
    <property type="entry name" value="Peripla_BP/Lac1_sug-bd_dom"/>
</dbReference>
<keyword evidence="1" id="KW-0805">Transcription regulation</keyword>
<dbReference type="SUPFAM" id="SSF47413">
    <property type="entry name" value="lambda repressor-like DNA-binding domains"/>
    <property type="match status" value="1"/>
</dbReference>
<accession>A0A3E0A534</accession>
<evidence type="ECO:0000256" key="3">
    <source>
        <dbReference type="ARBA" id="ARBA00023163"/>
    </source>
</evidence>
<protein>
    <submittedName>
        <fullName evidence="5">LacI family transcriptional regulator</fullName>
    </submittedName>
</protein>
<dbReference type="OrthoDB" id="9788209at2"/>
<evidence type="ECO:0000259" key="4">
    <source>
        <dbReference type="PROSITE" id="PS50932"/>
    </source>
</evidence>
<dbReference type="PANTHER" id="PTHR30146">
    <property type="entry name" value="LACI-RELATED TRANSCRIPTIONAL REPRESSOR"/>
    <property type="match status" value="1"/>
</dbReference>
<keyword evidence="2" id="KW-0238">DNA-binding</keyword>
<keyword evidence="3" id="KW-0804">Transcription</keyword>
<dbReference type="Pfam" id="PF00356">
    <property type="entry name" value="LacI"/>
    <property type="match status" value="1"/>
</dbReference>
<evidence type="ECO:0000313" key="5">
    <source>
        <dbReference type="EMBL" id="REG04725.1"/>
    </source>
</evidence>
<dbReference type="EMBL" id="QUMS01000006">
    <property type="protein sequence ID" value="REG04725.1"/>
    <property type="molecule type" value="Genomic_DNA"/>
</dbReference>
<evidence type="ECO:0000256" key="2">
    <source>
        <dbReference type="ARBA" id="ARBA00023125"/>
    </source>
</evidence>
<dbReference type="Gene3D" id="1.10.260.40">
    <property type="entry name" value="lambda repressor-like DNA-binding domains"/>
    <property type="match status" value="1"/>
</dbReference>
<evidence type="ECO:0000256" key="1">
    <source>
        <dbReference type="ARBA" id="ARBA00023015"/>
    </source>
</evidence>
<dbReference type="InterPro" id="IPR028082">
    <property type="entry name" value="Peripla_BP_I"/>
</dbReference>
<dbReference type="GO" id="GO:0000976">
    <property type="term" value="F:transcription cis-regulatory region binding"/>
    <property type="evidence" value="ECO:0007669"/>
    <property type="project" value="TreeGrafter"/>
</dbReference>
<dbReference type="PANTHER" id="PTHR30146:SF154">
    <property type="entry name" value="TRANSCRIPTION REGULATOR, MEMBER OF GALR FAMILY"/>
    <property type="match status" value="1"/>
</dbReference>
<dbReference type="InterPro" id="IPR000843">
    <property type="entry name" value="HTH_LacI"/>
</dbReference>
<gene>
    <name evidence="5" type="ORF">DFR64_3076</name>
</gene>
<dbReference type="CDD" id="cd06267">
    <property type="entry name" value="PBP1_LacI_sugar_binding-like"/>
    <property type="match status" value="1"/>
</dbReference>
<organism evidence="5 6">
    <name type="scientific">Pelolinea submarina</name>
    <dbReference type="NCBI Taxonomy" id="913107"/>
    <lineage>
        <taxon>Bacteria</taxon>
        <taxon>Bacillati</taxon>
        <taxon>Chloroflexota</taxon>
        <taxon>Anaerolineae</taxon>
        <taxon>Anaerolineales</taxon>
        <taxon>Anaerolineaceae</taxon>
        <taxon>Pelolinea</taxon>
    </lineage>
</organism>
<keyword evidence="6" id="KW-1185">Reference proteome</keyword>
<name>A0A3E0A534_9CHLR</name>
<dbReference type="RefSeq" id="WP_158674940.1">
    <property type="nucleotide sequence ID" value="NZ_AP018437.1"/>
</dbReference>
<dbReference type="CDD" id="cd01392">
    <property type="entry name" value="HTH_LacI"/>
    <property type="match status" value="1"/>
</dbReference>
<evidence type="ECO:0000313" key="6">
    <source>
        <dbReference type="Proteomes" id="UP000256388"/>
    </source>
</evidence>
<dbReference type="Proteomes" id="UP000256388">
    <property type="component" value="Unassembled WGS sequence"/>
</dbReference>